<dbReference type="WBParaSite" id="TCNE_0000165901-mRNA-1">
    <property type="protein sequence ID" value="TCNE_0000165901-mRNA-1"/>
    <property type="gene ID" value="TCNE_0000165901"/>
</dbReference>
<reference evidence="4" key="1">
    <citation type="submission" date="2016-06" db="UniProtKB">
        <authorList>
            <consortium name="WormBaseParasite"/>
        </authorList>
    </citation>
    <scope>IDENTIFICATION</scope>
</reference>
<reference evidence="2 3" key="2">
    <citation type="submission" date="2018-11" db="EMBL/GenBank/DDBJ databases">
        <authorList>
            <consortium name="Pathogen Informatics"/>
        </authorList>
    </citation>
    <scope>NUCLEOTIDE SEQUENCE [LARGE SCALE GENOMIC DNA]</scope>
</reference>
<accession>A0A183TZJ0</accession>
<gene>
    <name evidence="2" type="ORF">TCNE_LOCUS1660</name>
</gene>
<keyword evidence="1" id="KW-1133">Transmembrane helix</keyword>
<feature type="transmembrane region" description="Helical" evidence="1">
    <location>
        <begin position="244"/>
        <end position="263"/>
    </location>
</feature>
<evidence type="ECO:0000256" key="1">
    <source>
        <dbReference type="SAM" id="Phobius"/>
    </source>
</evidence>
<keyword evidence="1" id="KW-0472">Membrane</keyword>
<organism evidence="3 4">
    <name type="scientific">Toxocara canis</name>
    <name type="common">Canine roundworm</name>
    <dbReference type="NCBI Taxonomy" id="6265"/>
    <lineage>
        <taxon>Eukaryota</taxon>
        <taxon>Metazoa</taxon>
        <taxon>Ecdysozoa</taxon>
        <taxon>Nematoda</taxon>
        <taxon>Chromadorea</taxon>
        <taxon>Rhabditida</taxon>
        <taxon>Spirurina</taxon>
        <taxon>Ascaridomorpha</taxon>
        <taxon>Ascaridoidea</taxon>
        <taxon>Toxocaridae</taxon>
        <taxon>Toxocara</taxon>
    </lineage>
</organism>
<proteinExistence type="predicted"/>
<protein>
    <submittedName>
        <fullName evidence="4">LEM domain-containing protein</fullName>
    </submittedName>
</protein>
<evidence type="ECO:0000313" key="3">
    <source>
        <dbReference type="Proteomes" id="UP000050794"/>
    </source>
</evidence>
<dbReference type="EMBL" id="UYWY01001348">
    <property type="protein sequence ID" value="VDM26618.1"/>
    <property type="molecule type" value="Genomic_DNA"/>
</dbReference>
<evidence type="ECO:0000313" key="2">
    <source>
        <dbReference type="EMBL" id="VDM26618.1"/>
    </source>
</evidence>
<keyword evidence="1" id="KW-0812">Transmembrane</keyword>
<evidence type="ECO:0000313" key="4">
    <source>
        <dbReference type="WBParaSite" id="TCNE_0000165901-mRNA-1"/>
    </source>
</evidence>
<keyword evidence="3" id="KW-1185">Reference proteome</keyword>
<name>A0A183TZJ0_TOXCA</name>
<dbReference type="Proteomes" id="UP000050794">
    <property type="component" value="Unassembled WGS sequence"/>
</dbReference>
<dbReference type="AlphaFoldDB" id="A0A183TZJ0"/>
<sequence>MNVFSSNCVPQIRASQFRADMTDAEGATAKLCSVSKGDIAVSLTDNETDNGLVSTNTPRSNINGSFDLGCPAVPNKRASITYGFATSSSYVHRKALSSRESDALTGGETTEQEDDTMSDVIFIASSGTDILPENCVRSIGAQADKFLQNLPLRHFERLRKFIEANEPKDSEQYVWIRDNTTSQVTVMSLETVMEHIKKASTVKRVKWRHLSLDRITVYRYSVPSIASTKQCMRLAFCVRTHQRYLLLVLWLTIVLLLTVSLILGSHYSSSAETNSTNAALNVSQYFTRY</sequence>